<comment type="subcellular location">
    <subcellularLocation>
        <location evidence="2">Cytoplasm</location>
        <location evidence="2">Cytoskeleton</location>
        <location evidence="2">Cilium axoneme</location>
    </subcellularLocation>
</comment>
<name>A0A1B6DIA1_9HEMI</name>
<feature type="non-terminal residue" evidence="9">
    <location>
        <position position="1"/>
    </location>
</feature>
<sequence>DLHFFYQQVNININMNSEKIPFNFVFVPNKKSKVLEDKKIKEYLMKWSLTGNLRIQQYSFNQAFNIHQKDTFAKAFFKDPAVYTTLIGCLASGKWMPIGIAASDVDVEIVPCTLTSLTFFDRLLNTDNGIVRSNGHIIECLEDEDICEIHVTDQLRNMLLNRESKYYNLYSESERKQFLFRIFQHLCFGGQWCQYEYTIDPYIDITKAIYKDLLSVERVSESNEMIIRSVVIKVKTTDEKGNCLLPSKEDSPQNFLYLIIDPFKRSVATFTSELSGVLFT</sequence>
<dbReference type="PANTHER" id="PTHR31078">
    <property type="entry name" value="CILIA- AND FLAGELLA-ASSOCIATED PROTEIN 300"/>
    <property type="match status" value="1"/>
</dbReference>
<evidence type="ECO:0000256" key="7">
    <source>
        <dbReference type="ARBA" id="ARBA00023273"/>
    </source>
</evidence>
<evidence type="ECO:0000313" key="8">
    <source>
        <dbReference type="EMBL" id="JAS07352.1"/>
    </source>
</evidence>
<organism evidence="9">
    <name type="scientific">Clastoptera arizonana</name>
    <name type="common">Arizona spittle bug</name>
    <dbReference type="NCBI Taxonomy" id="38151"/>
    <lineage>
        <taxon>Eukaryota</taxon>
        <taxon>Metazoa</taxon>
        <taxon>Ecdysozoa</taxon>
        <taxon>Arthropoda</taxon>
        <taxon>Hexapoda</taxon>
        <taxon>Insecta</taxon>
        <taxon>Pterygota</taxon>
        <taxon>Neoptera</taxon>
        <taxon>Paraneoptera</taxon>
        <taxon>Hemiptera</taxon>
        <taxon>Auchenorrhyncha</taxon>
        <taxon>Cercopoidea</taxon>
        <taxon>Clastopteridae</taxon>
        <taxon>Clastoptera</taxon>
    </lineage>
</organism>
<dbReference type="EMBL" id="GEDC01011916">
    <property type="protein sequence ID" value="JAS25382.1"/>
    <property type="molecule type" value="Transcribed_RNA"/>
</dbReference>
<evidence type="ECO:0000256" key="3">
    <source>
        <dbReference type="ARBA" id="ARBA00009205"/>
    </source>
</evidence>
<evidence type="ECO:0000256" key="6">
    <source>
        <dbReference type="ARBA" id="ARBA00023212"/>
    </source>
</evidence>
<keyword evidence="7" id="KW-0966">Cell projection</keyword>
<dbReference type="InterPro" id="IPR029416">
    <property type="entry name" value="CFAP300"/>
</dbReference>
<proteinExistence type="inferred from homology"/>
<dbReference type="Pfam" id="PF14926">
    <property type="entry name" value="CFAP300"/>
    <property type="match status" value="1"/>
</dbReference>
<evidence type="ECO:0000256" key="4">
    <source>
        <dbReference type="ARBA" id="ARBA00022174"/>
    </source>
</evidence>
<evidence type="ECO:0000313" key="9">
    <source>
        <dbReference type="EMBL" id="JAS25382.1"/>
    </source>
</evidence>
<evidence type="ECO:0000256" key="5">
    <source>
        <dbReference type="ARBA" id="ARBA00022490"/>
    </source>
</evidence>
<keyword evidence="6" id="KW-0206">Cytoskeleton</keyword>
<comment type="similarity">
    <text evidence="3">Belongs to the CFAP300 family.</text>
</comment>
<reference evidence="9" key="1">
    <citation type="submission" date="2015-12" db="EMBL/GenBank/DDBJ databases">
        <title>De novo transcriptome assembly of four potential Pierce s Disease insect vectors from Arizona vineyards.</title>
        <authorList>
            <person name="Tassone E.E."/>
        </authorList>
    </citation>
    <scope>NUCLEOTIDE SEQUENCE</scope>
</reference>
<dbReference type="EMBL" id="GEDC01029946">
    <property type="protein sequence ID" value="JAS07352.1"/>
    <property type="molecule type" value="Transcribed_RNA"/>
</dbReference>
<dbReference type="AlphaFoldDB" id="A0A1B6DIA1"/>
<evidence type="ECO:0000256" key="1">
    <source>
        <dbReference type="ARBA" id="ARBA00002404"/>
    </source>
</evidence>
<keyword evidence="5" id="KW-0963">Cytoplasm</keyword>
<protein>
    <recommendedName>
        <fullName evidence="4">Cilia- and flagella-associated protein 300</fullName>
    </recommendedName>
</protein>
<dbReference type="PANTHER" id="PTHR31078:SF1">
    <property type="entry name" value="CILIA- AND FLAGELLA-ASSOCIATED PROTEIN 300"/>
    <property type="match status" value="1"/>
</dbReference>
<evidence type="ECO:0000256" key="2">
    <source>
        <dbReference type="ARBA" id="ARBA00004430"/>
    </source>
</evidence>
<gene>
    <name evidence="8" type="ORF">g.27441</name>
    <name evidence="9" type="ORF">g.27442</name>
</gene>
<comment type="function">
    <text evidence="1">Cilium- and flagellum-specific protein that plays a role in axonemal structure organization and motility. May play a role in outer and inner dynein arm assembly.</text>
</comment>
<accession>A0A1B6DIA1</accession>
<dbReference type="GO" id="GO:0005930">
    <property type="term" value="C:axoneme"/>
    <property type="evidence" value="ECO:0007669"/>
    <property type="project" value="UniProtKB-SubCell"/>
</dbReference>